<keyword evidence="6 7" id="KW-0472">Membrane</keyword>
<keyword evidence="10" id="KW-1185">Reference proteome</keyword>
<evidence type="ECO:0000313" key="10">
    <source>
        <dbReference type="Proteomes" id="UP000199481"/>
    </source>
</evidence>
<feature type="transmembrane region" description="Helical" evidence="7">
    <location>
        <begin position="374"/>
        <end position="395"/>
    </location>
</feature>
<reference evidence="10" key="1">
    <citation type="submission" date="2016-10" db="EMBL/GenBank/DDBJ databases">
        <authorList>
            <person name="Varghese N."/>
            <person name="Submissions S."/>
        </authorList>
    </citation>
    <scope>NUCLEOTIDE SEQUENCE [LARGE SCALE GENOMIC DNA]</scope>
    <source>
        <strain evidence="10">MPL-11</strain>
    </source>
</reference>
<evidence type="ECO:0000313" key="9">
    <source>
        <dbReference type="EMBL" id="SDQ46410.1"/>
    </source>
</evidence>
<dbReference type="Pfam" id="PF07690">
    <property type="entry name" value="MFS_1"/>
    <property type="match status" value="2"/>
</dbReference>
<dbReference type="Gene3D" id="1.20.1250.20">
    <property type="entry name" value="MFS general substrate transporter like domains"/>
    <property type="match status" value="2"/>
</dbReference>
<dbReference type="EMBL" id="FNJW01000008">
    <property type="protein sequence ID" value="SDQ46410.1"/>
    <property type="molecule type" value="Genomic_DNA"/>
</dbReference>
<proteinExistence type="predicted"/>
<feature type="transmembrane region" description="Helical" evidence="7">
    <location>
        <begin position="164"/>
        <end position="181"/>
    </location>
</feature>
<evidence type="ECO:0000256" key="3">
    <source>
        <dbReference type="ARBA" id="ARBA00022475"/>
    </source>
</evidence>
<feature type="transmembrane region" description="Helical" evidence="7">
    <location>
        <begin position="216"/>
        <end position="237"/>
    </location>
</feature>
<feature type="transmembrane region" description="Helical" evidence="7">
    <location>
        <begin position="43"/>
        <end position="64"/>
    </location>
</feature>
<sequence length="409" mass="45328">MLSSFSKNIQTTLITSFFSSLVYACTIPYLIIYLAGIFSKETIGLLVMINVVTSFMAGIIGGYLADNFQRKKILLIFQNLYGVSLLLVAVNFAGILPQNFWIIFGYLICGVTYNLYYSAFDAVLLDSTVPIERKKVYQLQYWTFNLSMALGASIGGFLFKHYLVYLFLGAALLQFIVSAFLQKNLNYKNTVSFTKGKTIIHDLFTNYYIAAKDKRWVMLILGIALYSAAEFSLQNYTGIRLSKEFKPISLLSVSIDGVRMLSILQVINTIMVVCFTFLVSRLTEKKKERTVVLIGLLIYVTGYGLMASANSIYLLIPLTVLATFGELASAPILSARQVSLIPEDKQASYLSFASLSFQGSQLLAALGITLGGYLAAGLISGYIIILGIAGVYFVISSLYDSKERIAKYN</sequence>
<dbReference type="PANTHER" id="PTHR23517">
    <property type="entry name" value="RESISTANCE PROTEIN MDTM, PUTATIVE-RELATED-RELATED"/>
    <property type="match status" value="1"/>
</dbReference>
<keyword evidence="2" id="KW-0813">Transport</keyword>
<keyword evidence="3" id="KW-1003">Cell membrane</keyword>
<dbReference type="PROSITE" id="PS50850">
    <property type="entry name" value="MFS"/>
    <property type="match status" value="1"/>
</dbReference>
<keyword evidence="5 7" id="KW-1133">Transmembrane helix</keyword>
<dbReference type="GO" id="GO:0005886">
    <property type="term" value="C:plasma membrane"/>
    <property type="evidence" value="ECO:0007669"/>
    <property type="project" value="UniProtKB-SubCell"/>
</dbReference>
<evidence type="ECO:0000259" key="8">
    <source>
        <dbReference type="PROSITE" id="PS50850"/>
    </source>
</evidence>
<feature type="transmembrane region" description="Helical" evidence="7">
    <location>
        <begin position="12"/>
        <end position="37"/>
    </location>
</feature>
<dbReference type="OrthoDB" id="9793283at2"/>
<gene>
    <name evidence="9" type="ORF">SAMN04487752_2403</name>
</gene>
<comment type="subcellular location">
    <subcellularLocation>
        <location evidence="1">Cell membrane</location>
        <topology evidence="1">Multi-pass membrane protein</topology>
    </subcellularLocation>
</comment>
<feature type="transmembrane region" description="Helical" evidence="7">
    <location>
        <begin position="290"/>
        <end position="306"/>
    </location>
</feature>
<protein>
    <submittedName>
        <fullName evidence="9">MFS transporter, DHA1 family, multidrug resistance protein B</fullName>
    </submittedName>
</protein>
<feature type="transmembrane region" description="Helical" evidence="7">
    <location>
        <begin position="100"/>
        <end position="120"/>
    </location>
</feature>
<evidence type="ECO:0000256" key="5">
    <source>
        <dbReference type="ARBA" id="ARBA00022989"/>
    </source>
</evidence>
<dbReference type="InterPro" id="IPR050171">
    <property type="entry name" value="MFS_Transporters"/>
</dbReference>
<evidence type="ECO:0000256" key="1">
    <source>
        <dbReference type="ARBA" id="ARBA00004651"/>
    </source>
</evidence>
<dbReference type="InterPro" id="IPR036259">
    <property type="entry name" value="MFS_trans_sf"/>
</dbReference>
<feature type="transmembrane region" description="Helical" evidence="7">
    <location>
        <begin position="73"/>
        <end position="94"/>
    </location>
</feature>
<dbReference type="InterPro" id="IPR011701">
    <property type="entry name" value="MFS"/>
</dbReference>
<evidence type="ECO:0000256" key="6">
    <source>
        <dbReference type="ARBA" id="ARBA00023136"/>
    </source>
</evidence>
<organism evidence="9 10">
    <name type="scientific">Carnobacterium viridans</name>
    <dbReference type="NCBI Taxonomy" id="174587"/>
    <lineage>
        <taxon>Bacteria</taxon>
        <taxon>Bacillati</taxon>
        <taxon>Bacillota</taxon>
        <taxon>Bacilli</taxon>
        <taxon>Lactobacillales</taxon>
        <taxon>Carnobacteriaceae</taxon>
        <taxon>Carnobacterium</taxon>
    </lineage>
</organism>
<dbReference type="SUPFAM" id="SSF103473">
    <property type="entry name" value="MFS general substrate transporter"/>
    <property type="match status" value="1"/>
</dbReference>
<dbReference type="InterPro" id="IPR020846">
    <property type="entry name" value="MFS_dom"/>
</dbReference>
<evidence type="ECO:0000256" key="2">
    <source>
        <dbReference type="ARBA" id="ARBA00022448"/>
    </source>
</evidence>
<dbReference type="Proteomes" id="UP000199481">
    <property type="component" value="Unassembled WGS sequence"/>
</dbReference>
<feature type="transmembrane region" description="Helical" evidence="7">
    <location>
        <begin position="257"/>
        <end position="278"/>
    </location>
</feature>
<dbReference type="GO" id="GO:0022857">
    <property type="term" value="F:transmembrane transporter activity"/>
    <property type="evidence" value="ECO:0007669"/>
    <property type="project" value="InterPro"/>
</dbReference>
<evidence type="ECO:0000256" key="4">
    <source>
        <dbReference type="ARBA" id="ARBA00022692"/>
    </source>
</evidence>
<evidence type="ECO:0000256" key="7">
    <source>
        <dbReference type="SAM" id="Phobius"/>
    </source>
</evidence>
<dbReference type="PROSITE" id="PS51257">
    <property type="entry name" value="PROKAR_LIPOPROTEIN"/>
    <property type="match status" value="1"/>
</dbReference>
<name>A0A1H1B3B5_9LACT</name>
<feature type="transmembrane region" description="Helical" evidence="7">
    <location>
        <begin position="141"/>
        <end position="158"/>
    </location>
</feature>
<keyword evidence="4 7" id="KW-0812">Transmembrane</keyword>
<dbReference type="RefSeq" id="WP_089978161.1">
    <property type="nucleotide sequence ID" value="NZ_CP084916.1"/>
</dbReference>
<dbReference type="PANTHER" id="PTHR23517:SF3">
    <property type="entry name" value="INTEGRAL MEMBRANE TRANSPORT PROTEIN"/>
    <property type="match status" value="1"/>
</dbReference>
<feature type="domain" description="Major facilitator superfamily (MFS) profile" evidence="8">
    <location>
        <begin position="1"/>
        <end position="399"/>
    </location>
</feature>
<dbReference type="AlphaFoldDB" id="A0A1H1B3B5"/>
<accession>A0A1H1B3B5</accession>